<protein>
    <submittedName>
        <fullName evidence="1">Uncharacterized protein</fullName>
    </submittedName>
</protein>
<proteinExistence type="predicted"/>
<reference evidence="2" key="1">
    <citation type="submission" date="2017-01" db="EMBL/GenBank/DDBJ databases">
        <authorList>
            <person name="Varghese N."/>
            <person name="Submissions S."/>
        </authorList>
    </citation>
    <scope>NUCLEOTIDE SEQUENCE [LARGE SCALE GENOMIC DNA]</scope>
    <source>
        <strain evidence="2">DSM 18017</strain>
    </source>
</reference>
<dbReference type="EMBL" id="FTOL01000001">
    <property type="protein sequence ID" value="SIS60786.1"/>
    <property type="molecule type" value="Genomic_DNA"/>
</dbReference>
<dbReference type="AlphaFoldDB" id="A0A1N7KGP7"/>
<evidence type="ECO:0000313" key="1">
    <source>
        <dbReference type="EMBL" id="SIS60786.1"/>
    </source>
</evidence>
<dbReference type="STRING" id="373668.SAMN05421786_101466"/>
<evidence type="ECO:0000313" key="2">
    <source>
        <dbReference type="Proteomes" id="UP000186744"/>
    </source>
</evidence>
<gene>
    <name evidence="1" type="ORF">SAMN05421786_101466</name>
</gene>
<dbReference type="RefSeq" id="WP_076549593.1">
    <property type="nucleotide sequence ID" value="NZ_FTOL01000001.1"/>
</dbReference>
<name>A0A1N7KGP7_9FLAO</name>
<dbReference type="Proteomes" id="UP000186744">
    <property type="component" value="Unassembled WGS sequence"/>
</dbReference>
<organism evidence="1 2">
    <name type="scientific">Chryseobacterium ureilyticum</name>
    <dbReference type="NCBI Taxonomy" id="373668"/>
    <lineage>
        <taxon>Bacteria</taxon>
        <taxon>Pseudomonadati</taxon>
        <taxon>Bacteroidota</taxon>
        <taxon>Flavobacteriia</taxon>
        <taxon>Flavobacteriales</taxon>
        <taxon>Weeksellaceae</taxon>
        <taxon>Chryseobacterium group</taxon>
        <taxon>Chryseobacterium</taxon>
    </lineage>
</organism>
<sequence length="389" mass="46706">MAITNSENIISQINSNIFFKEFTFSKNDFKELNTNQKLEFADNVVWLDTLFFIYQIKEREPNSKNSDVKWFENKILKKAVKQIKSTLKYISTYPEIFIENEKGHKLDVIKAKECINPKKIIVYLPPDNFPESKRHLKFYESSEIGLIHLFHSEDYYWICKYLITPAEIEEYLNFREHLFLFDKTKSNELPEQYFLAHFLETLNADHFEPSYINNLQTHNPDIGKFDVSYIIDNFSKNIKLINHQTEYYPIIQEIAKLNRSELSEFKKRILLSIENSESEEIILPYRIYFPATDCGFIFIPLHSKNTQYWKTALYNFTIAHKYDTKATKCIGVIVVRDQKDLEYFEFYWQFVDEEWVYDDAIEKALTDNYPFRKTKMKKVDNRYKNDGYH</sequence>
<dbReference type="OrthoDB" id="8410020at2"/>
<keyword evidence="2" id="KW-1185">Reference proteome</keyword>
<accession>A0A1N7KGP7</accession>